<reference evidence="1 2" key="1">
    <citation type="submission" date="2017-11" db="EMBL/GenBank/DDBJ databases">
        <title>Bradyrhizobium forestalis sp. nov., an efficient nitrogen-fixing bacterium isolated from nodules of forest legume species in the Amazon.</title>
        <authorList>
            <person name="Costa E.M."/>
            <person name="Guimaraes A."/>
            <person name="Carvalho T.S."/>
            <person name="Rodrigues T.L."/>
            <person name="Ribeiro P.R.A."/>
            <person name="Lebbe L."/>
            <person name="Willems A."/>
            <person name="Moreira F.M.S."/>
        </authorList>
    </citation>
    <scope>NUCLEOTIDE SEQUENCE [LARGE SCALE GENOMIC DNA]</scope>
    <source>
        <strain evidence="1 2">INPA54B</strain>
    </source>
</reference>
<gene>
    <name evidence="1" type="ORF">CVM73_10890</name>
</gene>
<sequence>MNHLSDDVSQVVHGSMCSARFRRWGLRMRLSSTVYVEAAATRTALILRSPPKAGVSKDGHKEPAPKCIAMPLAGRGPSLLYRRVPPAIAFCWPASELPAAIFENE</sequence>
<proteinExistence type="predicted"/>
<keyword evidence="2" id="KW-1185">Reference proteome</keyword>
<comment type="caution">
    <text evidence="1">The sequence shown here is derived from an EMBL/GenBank/DDBJ whole genome shotgun (WGS) entry which is preliminary data.</text>
</comment>
<dbReference type="EMBL" id="PGVG01000007">
    <property type="protein sequence ID" value="PJG55076.1"/>
    <property type="molecule type" value="Genomic_DNA"/>
</dbReference>
<organism evidence="1 2">
    <name type="scientific">Bradyrhizobium forestalis</name>
    <dbReference type="NCBI Taxonomy" id="1419263"/>
    <lineage>
        <taxon>Bacteria</taxon>
        <taxon>Pseudomonadati</taxon>
        <taxon>Pseudomonadota</taxon>
        <taxon>Alphaproteobacteria</taxon>
        <taxon>Hyphomicrobiales</taxon>
        <taxon>Nitrobacteraceae</taxon>
        <taxon>Bradyrhizobium</taxon>
    </lineage>
</organism>
<name>A0A2M8RB73_9BRAD</name>
<evidence type="ECO:0000313" key="2">
    <source>
        <dbReference type="Proteomes" id="UP000231194"/>
    </source>
</evidence>
<dbReference type="AlphaFoldDB" id="A0A2M8RB73"/>
<evidence type="ECO:0000313" key="1">
    <source>
        <dbReference type="EMBL" id="PJG55076.1"/>
    </source>
</evidence>
<dbReference type="Proteomes" id="UP000231194">
    <property type="component" value="Unassembled WGS sequence"/>
</dbReference>
<accession>A0A2M8RB73</accession>
<protein>
    <submittedName>
        <fullName evidence="1">Uncharacterized protein</fullName>
    </submittedName>
</protein>